<keyword evidence="2" id="KW-1185">Reference proteome</keyword>
<name>A0ACB8FMX4_9SAUR</name>
<gene>
    <name evidence="1" type="primary">GYS2_1</name>
    <name evidence="1" type="ORF">K3G42_006301</name>
</gene>
<dbReference type="Proteomes" id="UP000827872">
    <property type="component" value="Linkage Group LG06"/>
</dbReference>
<accession>A0ACB8FMX4</accession>
<proteinExistence type="predicted"/>
<evidence type="ECO:0000313" key="2">
    <source>
        <dbReference type="Proteomes" id="UP000827872"/>
    </source>
</evidence>
<evidence type="ECO:0000313" key="1">
    <source>
        <dbReference type="EMBL" id="KAH8006501.1"/>
    </source>
</evidence>
<dbReference type="EMBL" id="CM037619">
    <property type="protein sequence ID" value="KAH8006501.1"/>
    <property type="molecule type" value="Genomic_DNA"/>
</dbReference>
<sequence length="122" mass="13565">MPLARSLSVTSLNGLPQWDDVDLPVEDLLLFEVAWEVTNKVGGIYTVIQTKAKVTLDEWGENYFLIGPYFEHNVKTQVEVCEPPNTAVNKAMDILRGNGCQSPTVLQTGTVNLFAQVLKQRS</sequence>
<reference evidence="1" key="1">
    <citation type="submission" date="2021-08" db="EMBL/GenBank/DDBJ databases">
        <title>The first chromosome-level gecko genome reveals the dynamic sex chromosomes of Neotropical dwarf geckos (Sphaerodactylidae: Sphaerodactylus).</title>
        <authorList>
            <person name="Pinto B.J."/>
            <person name="Keating S.E."/>
            <person name="Gamble T."/>
        </authorList>
    </citation>
    <scope>NUCLEOTIDE SEQUENCE</scope>
    <source>
        <strain evidence="1">TG3544</strain>
    </source>
</reference>
<organism evidence="1 2">
    <name type="scientific">Sphaerodactylus townsendi</name>
    <dbReference type="NCBI Taxonomy" id="933632"/>
    <lineage>
        <taxon>Eukaryota</taxon>
        <taxon>Metazoa</taxon>
        <taxon>Chordata</taxon>
        <taxon>Craniata</taxon>
        <taxon>Vertebrata</taxon>
        <taxon>Euteleostomi</taxon>
        <taxon>Lepidosauria</taxon>
        <taxon>Squamata</taxon>
        <taxon>Bifurcata</taxon>
        <taxon>Gekkota</taxon>
        <taxon>Sphaerodactylidae</taxon>
        <taxon>Sphaerodactylus</taxon>
    </lineage>
</organism>
<protein>
    <submittedName>
        <fullName evidence="1">Glycogen [starch] synthase, liver</fullName>
    </submittedName>
</protein>
<comment type="caution">
    <text evidence="1">The sequence shown here is derived from an EMBL/GenBank/DDBJ whole genome shotgun (WGS) entry which is preliminary data.</text>
</comment>